<dbReference type="SUPFAM" id="SSF53067">
    <property type="entry name" value="Actin-like ATPase domain"/>
    <property type="match status" value="1"/>
</dbReference>
<protein>
    <submittedName>
        <fullName evidence="7 8">Glycerol kinase, putative</fullName>
        <ecNumber evidence="7">2.7.1.30</ecNumber>
    </submittedName>
</protein>
<dbReference type="InterPro" id="IPR018485">
    <property type="entry name" value="FGGY_C"/>
</dbReference>
<organism>
    <name type="scientific">Ixodes scapularis</name>
    <name type="common">Black-legged tick</name>
    <name type="synonym">Deer tick</name>
    <dbReference type="NCBI Taxonomy" id="6945"/>
    <lineage>
        <taxon>Eukaryota</taxon>
        <taxon>Metazoa</taxon>
        <taxon>Ecdysozoa</taxon>
        <taxon>Arthropoda</taxon>
        <taxon>Chelicerata</taxon>
        <taxon>Arachnida</taxon>
        <taxon>Acari</taxon>
        <taxon>Parasitiformes</taxon>
        <taxon>Ixodida</taxon>
        <taxon>Ixodoidea</taxon>
        <taxon>Ixodidae</taxon>
        <taxon>Ixodinae</taxon>
        <taxon>Ixodes</taxon>
    </lineage>
</organism>
<dbReference type="AlphaFoldDB" id="B7PCJ7"/>
<dbReference type="EMBL" id="DS684318">
    <property type="protein sequence ID" value="EEC04319.1"/>
    <property type="molecule type" value="Genomic_DNA"/>
</dbReference>
<sequence length="114" mass="12277">MRLFWGIIRMVREILDAMDSDTGVALKQLLVDGGMAVNELLMRLQADVLGICVVRPQMSETTALGAAIAAGAAEGINVWSLDSNKFPSVTTDVFEPSILPTGEADTTVRDGRRK</sequence>
<dbReference type="VEuPathDB" id="VectorBase:ISCI003166"/>
<evidence type="ECO:0000313" key="9">
    <source>
        <dbReference type="Proteomes" id="UP000001555"/>
    </source>
</evidence>
<evidence type="ECO:0000256" key="2">
    <source>
        <dbReference type="ARBA" id="ARBA00022679"/>
    </source>
</evidence>
<dbReference type="EMBL" id="ABJB010148143">
    <property type="status" value="NOT_ANNOTATED_CDS"/>
    <property type="molecule type" value="Genomic_DNA"/>
</dbReference>
<keyword evidence="10" id="KW-1267">Proteomics identification</keyword>
<gene>
    <name evidence="7" type="ORF">IscW_ISCW003166</name>
</gene>
<evidence type="ECO:0000313" key="7">
    <source>
        <dbReference type="EMBL" id="EEC04319.1"/>
    </source>
</evidence>
<dbReference type="STRING" id="6945.B7PCJ7"/>
<comment type="similarity">
    <text evidence="1">Belongs to the FGGY kinase family.</text>
</comment>
<dbReference type="PaxDb" id="6945-B7PCJ7"/>
<reference evidence="7 9" key="1">
    <citation type="submission" date="2008-03" db="EMBL/GenBank/DDBJ databases">
        <title>Annotation of Ixodes scapularis.</title>
        <authorList>
            <consortium name="Ixodes scapularis Genome Project Consortium"/>
            <person name="Caler E."/>
            <person name="Hannick L.I."/>
            <person name="Bidwell S."/>
            <person name="Joardar V."/>
            <person name="Thiagarajan M."/>
            <person name="Amedeo P."/>
            <person name="Galinsky K.J."/>
            <person name="Schobel S."/>
            <person name="Inman J."/>
            <person name="Hostetler J."/>
            <person name="Miller J."/>
            <person name="Hammond M."/>
            <person name="Megy K."/>
            <person name="Lawson D."/>
            <person name="Kodira C."/>
            <person name="Sutton G."/>
            <person name="Meyer J."/>
            <person name="Hill C.A."/>
            <person name="Birren B."/>
            <person name="Nene V."/>
            <person name="Collins F."/>
            <person name="Alarcon-Chaidez F."/>
            <person name="Wikel S."/>
            <person name="Strausberg R."/>
        </authorList>
    </citation>
    <scope>NUCLEOTIDE SEQUENCE [LARGE SCALE GENOMIC DNA]</scope>
    <source>
        <strain evidence="9">Wikel</strain>
        <strain evidence="7">Wikel colony</strain>
    </source>
</reference>
<dbReference type="InParanoid" id="B7PCJ7"/>
<dbReference type="VEuPathDB" id="VectorBase:ISCW003166"/>
<evidence type="ECO:0000259" key="6">
    <source>
        <dbReference type="Pfam" id="PF02782"/>
    </source>
</evidence>
<dbReference type="GO" id="GO:0005975">
    <property type="term" value="P:carbohydrate metabolic process"/>
    <property type="evidence" value="ECO:0007669"/>
    <property type="project" value="InterPro"/>
</dbReference>
<proteinExistence type="evidence at protein level"/>
<evidence type="ECO:0000313" key="8">
    <source>
        <dbReference type="EnsemblMetazoa" id="ISCW003166-PA"/>
    </source>
</evidence>
<dbReference type="EC" id="2.7.1.30" evidence="7"/>
<evidence type="ECO:0007829" key="10">
    <source>
        <dbReference type="PeptideAtlas" id="B7PCJ7"/>
    </source>
</evidence>
<evidence type="ECO:0000256" key="5">
    <source>
        <dbReference type="ARBA" id="ARBA00022840"/>
    </source>
</evidence>
<dbReference type="InterPro" id="IPR043129">
    <property type="entry name" value="ATPase_NBD"/>
</dbReference>
<evidence type="ECO:0000256" key="1">
    <source>
        <dbReference type="ARBA" id="ARBA00009156"/>
    </source>
</evidence>
<dbReference type="GO" id="GO:0004370">
    <property type="term" value="F:glycerol kinase activity"/>
    <property type="evidence" value="ECO:0007669"/>
    <property type="project" value="UniProtKB-EC"/>
</dbReference>
<dbReference type="GO" id="GO:0005524">
    <property type="term" value="F:ATP binding"/>
    <property type="evidence" value="ECO:0007669"/>
    <property type="project" value="UniProtKB-KW"/>
</dbReference>
<dbReference type="EMBL" id="ABJB010572678">
    <property type="status" value="NOT_ANNOTATED_CDS"/>
    <property type="molecule type" value="Genomic_DNA"/>
</dbReference>
<dbReference type="Gene3D" id="3.30.420.40">
    <property type="match status" value="1"/>
</dbReference>
<dbReference type="EnsemblMetazoa" id="ISCW003166-RA">
    <property type="protein sequence ID" value="ISCW003166-PA"/>
    <property type="gene ID" value="ISCW003166"/>
</dbReference>
<accession>B7PCJ7</accession>
<dbReference type="VEuPathDB" id="VectorBase:ISCP_004390"/>
<keyword evidence="4 7" id="KW-0418">Kinase</keyword>
<keyword evidence="9" id="KW-1185">Reference proteome</keyword>
<dbReference type="Proteomes" id="UP000001555">
    <property type="component" value="Unassembled WGS sequence"/>
</dbReference>
<dbReference type="HOGENOM" id="CLU_009281_8_4_1"/>
<reference evidence="8" key="2">
    <citation type="submission" date="2020-05" db="UniProtKB">
        <authorList>
            <consortium name="EnsemblMetazoa"/>
        </authorList>
    </citation>
    <scope>IDENTIFICATION</scope>
    <source>
        <strain evidence="8">wikel</strain>
    </source>
</reference>
<evidence type="ECO:0000256" key="3">
    <source>
        <dbReference type="ARBA" id="ARBA00022741"/>
    </source>
</evidence>
<dbReference type="Pfam" id="PF02782">
    <property type="entry name" value="FGGY_C"/>
    <property type="match status" value="1"/>
</dbReference>
<dbReference type="PANTHER" id="PTHR10196:SF69">
    <property type="entry name" value="GLYCEROL KINASE"/>
    <property type="match status" value="1"/>
</dbReference>
<dbReference type="OrthoDB" id="5422795at2759"/>
<keyword evidence="2 7" id="KW-0808">Transferase</keyword>
<name>B7PCJ7_IXOSC</name>
<dbReference type="PANTHER" id="PTHR10196">
    <property type="entry name" value="SUGAR KINASE"/>
    <property type="match status" value="1"/>
</dbReference>
<keyword evidence="5" id="KW-0067">ATP-binding</keyword>
<feature type="domain" description="Carbohydrate kinase FGGY C-terminal" evidence="6">
    <location>
        <begin position="3"/>
        <end position="73"/>
    </location>
</feature>
<evidence type="ECO:0000256" key="4">
    <source>
        <dbReference type="ARBA" id="ARBA00022777"/>
    </source>
</evidence>
<keyword evidence="3" id="KW-0547">Nucleotide-binding</keyword>